<dbReference type="CDD" id="cd00082">
    <property type="entry name" value="HisKA"/>
    <property type="match status" value="1"/>
</dbReference>
<name>A0A0F9AJD3_9ZZZZ</name>
<dbReference type="PRINTS" id="PR00344">
    <property type="entry name" value="BCTRLSENSOR"/>
</dbReference>
<evidence type="ECO:0000259" key="7">
    <source>
        <dbReference type="PROSITE" id="PS50109"/>
    </source>
</evidence>
<dbReference type="SUPFAM" id="SSF55785">
    <property type="entry name" value="PYP-like sensor domain (PAS domain)"/>
    <property type="match status" value="1"/>
</dbReference>
<proteinExistence type="predicted"/>
<dbReference type="SMART" id="SM00387">
    <property type="entry name" value="HATPase_c"/>
    <property type="match status" value="1"/>
</dbReference>
<dbReference type="Pfam" id="PF08448">
    <property type="entry name" value="PAS_4"/>
    <property type="match status" value="1"/>
</dbReference>
<dbReference type="SUPFAM" id="SSF47384">
    <property type="entry name" value="Homodimeric domain of signal transducing histidine kinase"/>
    <property type="match status" value="1"/>
</dbReference>
<dbReference type="SMART" id="SM00388">
    <property type="entry name" value="HisKA"/>
    <property type="match status" value="1"/>
</dbReference>
<dbReference type="GO" id="GO:0000155">
    <property type="term" value="F:phosphorelay sensor kinase activity"/>
    <property type="evidence" value="ECO:0007669"/>
    <property type="project" value="InterPro"/>
</dbReference>
<evidence type="ECO:0000256" key="6">
    <source>
        <dbReference type="ARBA" id="ARBA00023012"/>
    </source>
</evidence>
<keyword evidence="1" id="KW-0597">Phosphoprotein</keyword>
<feature type="domain" description="Histidine kinase" evidence="7">
    <location>
        <begin position="175"/>
        <end position="398"/>
    </location>
</feature>
<keyword evidence="4" id="KW-0418">Kinase</keyword>
<keyword evidence="3" id="KW-0547">Nucleotide-binding</keyword>
<dbReference type="InterPro" id="IPR001789">
    <property type="entry name" value="Sig_transdc_resp-reg_receiver"/>
</dbReference>
<evidence type="ECO:0000256" key="1">
    <source>
        <dbReference type="ARBA" id="ARBA00022553"/>
    </source>
</evidence>
<dbReference type="EMBL" id="LAZR01042446">
    <property type="protein sequence ID" value="KKL09515.1"/>
    <property type="molecule type" value="Genomic_DNA"/>
</dbReference>
<dbReference type="InterPro" id="IPR005467">
    <property type="entry name" value="His_kinase_dom"/>
</dbReference>
<feature type="domain" description="PAS" evidence="9">
    <location>
        <begin position="37"/>
        <end position="107"/>
    </location>
</feature>
<dbReference type="CDD" id="cd00130">
    <property type="entry name" value="PAS"/>
    <property type="match status" value="1"/>
</dbReference>
<keyword evidence="5" id="KW-0067">ATP-binding</keyword>
<dbReference type="InterPro" id="IPR000700">
    <property type="entry name" value="PAS-assoc_C"/>
</dbReference>
<dbReference type="PROSITE" id="PS50110">
    <property type="entry name" value="RESPONSE_REGULATORY"/>
    <property type="match status" value="1"/>
</dbReference>
<dbReference type="InterPro" id="IPR011006">
    <property type="entry name" value="CheY-like_superfamily"/>
</dbReference>
<dbReference type="Gene3D" id="3.30.565.10">
    <property type="entry name" value="Histidine kinase-like ATPase, C-terminal domain"/>
    <property type="match status" value="1"/>
</dbReference>
<dbReference type="InterPro" id="IPR004358">
    <property type="entry name" value="Sig_transdc_His_kin-like_C"/>
</dbReference>
<dbReference type="AlphaFoldDB" id="A0A0F9AJD3"/>
<dbReference type="PROSITE" id="PS50109">
    <property type="entry name" value="HIS_KIN"/>
    <property type="match status" value="1"/>
</dbReference>
<keyword evidence="2" id="KW-0808">Transferase</keyword>
<feature type="domain" description="PAC" evidence="10">
    <location>
        <begin position="110"/>
        <end position="162"/>
    </location>
</feature>
<sequence length="475" mass="52458">QSLITEASHKLPWTEGGIKLLRSVRLLLWAEQELKEHSHFLQSLINSIPNPIFFKDPEGVYQGCNKAFESFLGKCIDDIVGKSVYDLAPRELADEYHAMDEELFNNPGVQTYESSIIGALGQTNNVIFNKATFNRTDGSLGGLVGIITDITEQKLLEAQLRHSQKMEAIGTLTAGVSHEFNNIMTSIMGFGEFLQDCLVPASAERKYADMIVQSSERAKNLTNGMLAYSRKQVSIFEPVEINGVLGDIEAFLSNIVGENIVLNMVRLDEKLCVRADKSQLEQVILNLTTNAIDAMPDGGTLTIRIERKDPDMTIEGYQFTDGPEKHVLISVTDTGVGMDKDIKEKIFEPFYSTKDVGKGTGLGLSMVYGIIENHHGAINIISEPGEGTSFEIYLPEIPHALDPAEEGIEKIRATKGNETVLLAEDDEYVRSMVSMSLEKTGYIVLEASNGQEAVTVFTENKDKIDLLLFDLALPV</sequence>
<dbReference type="SUPFAM" id="SSF52172">
    <property type="entry name" value="CheY-like"/>
    <property type="match status" value="1"/>
</dbReference>
<dbReference type="Pfam" id="PF00512">
    <property type="entry name" value="HisKA"/>
    <property type="match status" value="1"/>
</dbReference>
<evidence type="ECO:0000256" key="5">
    <source>
        <dbReference type="ARBA" id="ARBA00022840"/>
    </source>
</evidence>
<protein>
    <recommendedName>
        <fullName evidence="12">Histidine kinase</fullName>
    </recommendedName>
</protein>
<dbReference type="Gene3D" id="1.10.287.130">
    <property type="match status" value="1"/>
</dbReference>
<dbReference type="PROSITE" id="PS50112">
    <property type="entry name" value="PAS"/>
    <property type="match status" value="1"/>
</dbReference>
<gene>
    <name evidence="11" type="ORF">LCGC14_2565090</name>
</gene>
<dbReference type="SUPFAM" id="SSF55874">
    <property type="entry name" value="ATPase domain of HSP90 chaperone/DNA topoisomerase II/histidine kinase"/>
    <property type="match status" value="1"/>
</dbReference>
<dbReference type="InterPro" id="IPR036890">
    <property type="entry name" value="HATPase_C_sf"/>
</dbReference>
<dbReference type="GO" id="GO:0005524">
    <property type="term" value="F:ATP binding"/>
    <property type="evidence" value="ECO:0007669"/>
    <property type="project" value="UniProtKB-KW"/>
</dbReference>
<dbReference type="NCBIfam" id="TIGR00229">
    <property type="entry name" value="sensory_box"/>
    <property type="match status" value="1"/>
</dbReference>
<evidence type="ECO:0000259" key="8">
    <source>
        <dbReference type="PROSITE" id="PS50110"/>
    </source>
</evidence>
<feature type="non-terminal residue" evidence="11">
    <location>
        <position position="1"/>
    </location>
</feature>
<reference evidence="11" key="1">
    <citation type="journal article" date="2015" name="Nature">
        <title>Complex archaea that bridge the gap between prokaryotes and eukaryotes.</title>
        <authorList>
            <person name="Spang A."/>
            <person name="Saw J.H."/>
            <person name="Jorgensen S.L."/>
            <person name="Zaremba-Niedzwiedzka K."/>
            <person name="Martijn J."/>
            <person name="Lind A.E."/>
            <person name="van Eijk R."/>
            <person name="Schleper C."/>
            <person name="Guy L."/>
            <person name="Ettema T.J."/>
        </authorList>
    </citation>
    <scope>NUCLEOTIDE SEQUENCE</scope>
</reference>
<evidence type="ECO:0000259" key="10">
    <source>
        <dbReference type="PROSITE" id="PS50113"/>
    </source>
</evidence>
<keyword evidence="6" id="KW-0902">Two-component regulatory system</keyword>
<dbReference type="InterPro" id="IPR036097">
    <property type="entry name" value="HisK_dim/P_sf"/>
</dbReference>
<dbReference type="InterPro" id="IPR000014">
    <property type="entry name" value="PAS"/>
</dbReference>
<dbReference type="SMART" id="SM00091">
    <property type="entry name" value="PAS"/>
    <property type="match status" value="1"/>
</dbReference>
<dbReference type="InterPro" id="IPR003661">
    <property type="entry name" value="HisK_dim/P_dom"/>
</dbReference>
<dbReference type="PANTHER" id="PTHR43065:SF46">
    <property type="entry name" value="C4-DICARBOXYLATE TRANSPORT SENSOR PROTEIN DCTB"/>
    <property type="match status" value="1"/>
</dbReference>
<dbReference type="PANTHER" id="PTHR43065">
    <property type="entry name" value="SENSOR HISTIDINE KINASE"/>
    <property type="match status" value="1"/>
</dbReference>
<dbReference type="Pfam" id="PF02518">
    <property type="entry name" value="HATPase_c"/>
    <property type="match status" value="1"/>
</dbReference>
<dbReference type="PROSITE" id="PS50113">
    <property type="entry name" value="PAC"/>
    <property type="match status" value="1"/>
</dbReference>
<evidence type="ECO:0000256" key="4">
    <source>
        <dbReference type="ARBA" id="ARBA00022777"/>
    </source>
</evidence>
<organism evidence="11">
    <name type="scientific">marine sediment metagenome</name>
    <dbReference type="NCBI Taxonomy" id="412755"/>
    <lineage>
        <taxon>unclassified sequences</taxon>
        <taxon>metagenomes</taxon>
        <taxon>ecological metagenomes</taxon>
    </lineage>
</organism>
<dbReference type="InterPro" id="IPR035965">
    <property type="entry name" value="PAS-like_dom_sf"/>
</dbReference>
<evidence type="ECO:0000256" key="3">
    <source>
        <dbReference type="ARBA" id="ARBA00022741"/>
    </source>
</evidence>
<evidence type="ECO:0008006" key="12">
    <source>
        <dbReference type="Google" id="ProtNLM"/>
    </source>
</evidence>
<dbReference type="InterPro" id="IPR003594">
    <property type="entry name" value="HATPase_dom"/>
</dbReference>
<comment type="caution">
    <text evidence="11">The sequence shown here is derived from an EMBL/GenBank/DDBJ whole genome shotgun (WGS) entry which is preliminary data.</text>
</comment>
<evidence type="ECO:0000256" key="2">
    <source>
        <dbReference type="ARBA" id="ARBA00022679"/>
    </source>
</evidence>
<evidence type="ECO:0000259" key="9">
    <source>
        <dbReference type="PROSITE" id="PS50112"/>
    </source>
</evidence>
<accession>A0A0F9AJD3</accession>
<feature type="domain" description="Response regulatory" evidence="8">
    <location>
        <begin position="419"/>
        <end position="475"/>
    </location>
</feature>
<evidence type="ECO:0000313" key="11">
    <source>
        <dbReference type="EMBL" id="KKL09515.1"/>
    </source>
</evidence>
<feature type="non-terminal residue" evidence="11">
    <location>
        <position position="475"/>
    </location>
</feature>
<dbReference type="Gene3D" id="3.30.450.20">
    <property type="entry name" value="PAS domain"/>
    <property type="match status" value="1"/>
</dbReference>
<dbReference type="InterPro" id="IPR013656">
    <property type="entry name" value="PAS_4"/>
</dbReference>
<dbReference type="Gene3D" id="3.40.50.2300">
    <property type="match status" value="1"/>
</dbReference>